<dbReference type="GO" id="GO:0010312">
    <property type="term" value="P:detoxification of zinc ion"/>
    <property type="evidence" value="ECO:0007669"/>
    <property type="project" value="TreeGrafter"/>
</dbReference>
<keyword evidence="3" id="KW-0813">Transport</keyword>
<dbReference type="SUPFAM" id="SSF160240">
    <property type="entry name" value="Cation efflux protein cytoplasmic domain-like"/>
    <property type="match status" value="1"/>
</dbReference>
<dbReference type="Gene3D" id="1.20.1510.10">
    <property type="entry name" value="Cation efflux protein transmembrane domain"/>
    <property type="match status" value="1"/>
</dbReference>
<feature type="compositionally biased region" description="Basic and acidic residues" evidence="8">
    <location>
        <begin position="266"/>
        <end position="278"/>
    </location>
</feature>
<evidence type="ECO:0000256" key="2">
    <source>
        <dbReference type="ARBA" id="ARBA00008873"/>
    </source>
</evidence>
<dbReference type="PANTHER" id="PTHR45820:SF6">
    <property type="entry name" value="ZINC_CADMIUM RESISTANCE PROTEIN-LIKE"/>
    <property type="match status" value="1"/>
</dbReference>
<evidence type="ECO:0000313" key="13">
    <source>
        <dbReference type="Proteomes" id="UP001274896"/>
    </source>
</evidence>
<dbReference type="AlphaFoldDB" id="A0AAE0RBZ0"/>
<keyword evidence="6 9" id="KW-1133">Transmembrane helix</keyword>
<name>A0AAE0RBZ0_9TELE</name>
<evidence type="ECO:0000256" key="4">
    <source>
        <dbReference type="ARBA" id="ARBA00022692"/>
    </source>
</evidence>
<evidence type="ECO:0000256" key="1">
    <source>
        <dbReference type="ARBA" id="ARBA00004141"/>
    </source>
</evidence>
<dbReference type="SUPFAM" id="SSF161111">
    <property type="entry name" value="Cation efflux protein transmembrane domain-like"/>
    <property type="match status" value="1"/>
</dbReference>
<evidence type="ECO:0000259" key="11">
    <source>
        <dbReference type="Pfam" id="PF16916"/>
    </source>
</evidence>
<dbReference type="InterPro" id="IPR027470">
    <property type="entry name" value="Cation_efflux_CTD"/>
</dbReference>
<evidence type="ECO:0000313" key="12">
    <source>
        <dbReference type="EMBL" id="KAK3548903.1"/>
    </source>
</evidence>
<feature type="region of interest" description="Disordered" evidence="8">
    <location>
        <begin position="209"/>
        <end position="232"/>
    </location>
</feature>
<dbReference type="Pfam" id="PF01545">
    <property type="entry name" value="Cation_efflux"/>
    <property type="match status" value="1"/>
</dbReference>
<dbReference type="GO" id="GO:0016020">
    <property type="term" value="C:membrane"/>
    <property type="evidence" value="ECO:0007669"/>
    <property type="project" value="UniProtKB-SubCell"/>
</dbReference>
<feature type="domain" description="Cation efflux protein transmembrane" evidence="10">
    <location>
        <begin position="146"/>
        <end position="393"/>
    </location>
</feature>
<evidence type="ECO:0000256" key="5">
    <source>
        <dbReference type="ARBA" id="ARBA00022833"/>
    </source>
</evidence>
<organism evidence="12 13">
    <name type="scientific">Hemibagrus guttatus</name>
    <dbReference type="NCBI Taxonomy" id="175788"/>
    <lineage>
        <taxon>Eukaryota</taxon>
        <taxon>Metazoa</taxon>
        <taxon>Chordata</taxon>
        <taxon>Craniata</taxon>
        <taxon>Vertebrata</taxon>
        <taxon>Euteleostomi</taxon>
        <taxon>Actinopterygii</taxon>
        <taxon>Neopterygii</taxon>
        <taxon>Teleostei</taxon>
        <taxon>Ostariophysi</taxon>
        <taxon>Siluriformes</taxon>
        <taxon>Bagridae</taxon>
        <taxon>Hemibagrus</taxon>
    </lineage>
</organism>
<dbReference type="InterPro" id="IPR036837">
    <property type="entry name" value="Cation_efflux_CTD_sf"/>
</dbReference>
<dbReference type="Proteomes" id="UP001274896">
    <property type="component" value="Unassembled WGS sequence"/>
</dbReference>
<keyword evidence="7 9" id="KW-0472">Membrane</keyword>
<feature type="region of interest" description="Disordered" evidence="8">
    <location>
        <begin position="249"/>
        <end position="293"/>
    </location>
</feature>
<feature type="transmembrane region" description="Helical" evidence="9">
    <location>
        <begin position="150"/>
        <end position="171"/>
    </location>
</feature>
<dbReference type="InterPro" id="IPR058533">
    <property type="entry name" value="Cation_efflux_TM"/>
</dbReference>
<protein>
    <submittedName>
        <fullName evidence="12">Uncharacterized protein</fullName>
    </submittedName>
</protein>
<comment type="subcellular location">
    <subcellularLocation>
        <location evidence="1">Membrane</location>
        <topology evidence="1">Multi-pass membrane protein</topology>
    </subcellularLocation>
</comment>
<dbReference type="GO" id="GO:0005783">
    <property type="term" value="C:endoplasmic reticulum"/>
    <property type="evidence" value="ECO:0007669"/>
    <property type="project" value="TreeGrafter"/>
</dbReference>
<evidence type="ECO:0000256" key="7">
    <source>
        <dbReference type="ARBA" id="ARBA00023136"/>
    </source>
</evidence>
<feature type="transmembrane region" description="Helical" evidence="9">
    <location>
        <begin position="329"/>
        <end position="351"/>
    </location>
</feature>
<dbReference type="PANTHER" id="PTHR45820">
    <property type="entry name" value="FI23527P1"/>
    <property type="match status" value="1"/>
</dbReference>
<keyword evidence="5" id="KW-0862">Zinc</keyword>
<evidence type="ECO:0000256" key="8">
    <source>
        <dbReference type="SAM" id="MobiDB-lite"/>
    </source>
</evidence>
<feature type="domain" description="Cation efflux protein cytoplasmic" evidence="11">
    <location>
        <begin position="408"/>
        <end position="472"/>
    </location>
</feature>
<keyword evidence="13" id="KW-1185">Reference proteome</keyword>
<feature type="transmembrane region" description="Helical" evidence="9">
    <location>
        <begin position="183"/>
        <end position="203"/>
    </location>
</feature>
<proteinExistence type="inferred from homology"/>
<dbReference type="GO" id="GO:0015297">
    <property type="term" value="F:antiporter activity"/>
    <property type="evidence" value="ECO:0007669"/>
    <property type="project" value="UniProtKB-KW"/>
</dbReference>
<dbReference type="GO" id="GO:0019855">
    <property type="term" value="F:calcium channel inhibitor activity"/>
    <property type="evidence" value="ECO:0007669"/>
    <property type="project" value="TreeGrafter"/>
</dbReference>
<accession>A0AAE0RBZ0</accession>
<dbReference type="EMBL" id="JAUCMX010000004">
    <property type="protein sequence ID" value="KAK3548903.1"/>
    <property type="molecule type" value="Genomic_DNA"/>
</dbReference>
<feature type="compositionally biased region" description="Basic and acidic residues" evidence="8">
    <location>
        <begin position="209"/>
        <end position="221"/>
    </location>
</feature>
<comment type="caution">
    <text evidence="12">The sequence shown here is derived from an EMBL/GenBank/DDBJ whole genome shotgun (WGS) entry which is preliminary data.</text>
</comment>
<evidence type="ECO:0000256" key="6">
    <source>
        <dbReference type="ARBA" id="ARBA00022989"/>
    </source>
</evidence>
<dbReference type="GO" id="GO:0005385">
    <property type="term" value="F:zinc ion transmembrane transporter activity"/>
    <property type="evidence" value="ECO:0007669"/>
    <property type="project" value="TreeGrafter"/>
</dbReference>
<dbReference type="InterPro" id="IPR027469">
    <property type="entry name" value="Cation_efflux_TMD_sf"/>
</dbReference>
<evidence type="ECO:0000259" key="10">
    <source>
        <dbReference type="Pfam" id="PF01545"/>
    </source>
</evidence>
<keyword evidence="4 9" id="KW-0812">Transmembrane</keyword>
<feature type="transmembrane region" description="Helical" evidence="9">
    <location>
        <begin position="363"/>
        <end position="382"/>
    </location>
</feature>
<reference evidence="12" key="1">
    <citation type="submission" date="2023-06" db="EMBL/GenBank/DDBJ databases">
        <title>Male Hemibagrus guttatus genome.</title>
        <authorList>
            <person name="Bian C."/>
        </authorList>
    </citation>
    <scope>NUCLEOTIDE SEQUENCE</scope>
    <source>
        <strain evidence="12">Male_cb2023</strain>
        <tissue evidence="12">Muscle</tissue>
    </source>
</reference>
<evidence type="ECO:0000256" key="3">
    <source>
        <dbReference type="ARBA" id="ARBA00022448"/>
    </source>
</evidence>
<dbReference type="GO" id="GO:0005794">
    <property type="term" value="C:Golgi apparatus"/>
    <property type="evidence" value="ECO:0007669"/>
    <property type="project" value="TreeGrafter"/>
</dbReference>
<evidence type="ECO:0000256" key="9">
    <source>
        <dbReference type="SAM" id="Phobius"/>
    </source>
</evidence>
<gene>
    <name evidence="12" type="ORF">QTP70_021712</name>
</gene>
<comment type="similarity">
    <text evidence="2">Belongs to the cation diffusion facilitator (CDF) transporter (TC 2.A.4) family. SLC30A subfamily.</text>
</comment>
<dbReference type="GO" id="GO:0006882">
    <property type="term" value="P:intracellular zinc ion homeostasis"/>
    <property type="evidence" value="ECO:0007669"/>
    <property type="project" value="TreeGrafter"/>
</dbReference>
<dbReference type="Pfam" id="PF16916">
    <property type="entry name" value="ZT_dimer"/>
    <property type="match status" value="1"/>
</dbReference>
<sequence>MGGGGLVVSMFASHLQGWGFDSRLHRVCGVCMFSPCLGGFLRCAMDRSAVWAEPLHRCMLVLTWALLLCEVIAGHLCNSLINTVDSFHTLYVLIGMISSKRGAEENPSVSAEPRPTEPGEVLCPDLGAEESRTSPPSGGSQYAGFRLQPVGGLISALMLSSLCVSFSFHIFSHTLQPQHIQHPLLATAVGAVSLLFNLLLLACRRARRTDTGDKDVRKGETEAPLPPEGSPQAGVLMFCNPEVSGVLRPDSQDHTIPPQHNSISHDSSHTETFREESQSSRSSCHAGEKRSSHLTTETPQLRCSYFSFRQKHVCTAGQHRDMSECIRNITTVFHSLLGSALVLLNGFLHLLSVRFQWSRGMTLYLDPGFSMLTTMVLLAVVIPELRRHILLLLQASPPGLCTEELAVEIGCVPGVLAVHELHVWQLTETCVVASAHVRWPSGLSTLECSQLLRSITEVLRRFGVKRWTIQPEFLTSDPEDAVLWPDCTLRCGKACVKKMCCLPPEKHSSVHVTHTKQDVIIQNTCL</sequence>